<reference evidence="1 2" key="1">
    <citation type="journal article" date="2024" name="BMC Genomics">
        <title>Genome assembly of redclaw crayfish (Cherax quadricarinatus) provides insights into its immune adaptation and hypoxia tolerance.</title>
        <authorList>
            <person name="Liu Z."/>
            <person name="Zheng J."/>
            <person name="Li H."/>
            <person name="Fang K."/>
            <person name="Wang S."/>
            <person name="He J."/>
            <person name="Zhou D."/>
            <person name="Weng S."/>
            <person name="Chi M."/>
            <person name="Gu Z."/>
            <person name="He J."/>
            <person name="Li F."/>
            <person name="Wang M."/>
        </authorList>
    </citation>
    <scope>NUCLEOTIDE SEQUENCE [LARGE SCALE GENOMIC DNA]</scope>
    <source>
        <strain evidence="1">ZL_2023a</strain>
    </source>
</reference>
<evidence type="ECO:0000313" key="2">
    <source>
        <dbReference type="Proteomes" id="UP001445076"/>
    </source>
</evidence>
<keyword evidence="2" id="KW-1185">Reference proteome</keyword>
<accession>A0AAW0XQ84</accession>
<protein>
    <submittedName>
        <fullName evidence="1">Uncharacterized protein</fullName>
    </submittedName>
</protein>
<name>A0AAW0XQ84_CHEQU</name>
<feature type="non-terminal residue" evidence="1">
    <location>
        <position position="270"/>
    </location>
</feature>
<comment type="caution">
    <text evidence="1">The sequence shown here is derived from an EMBL/GenBank/DDBJ whole genome shotgun (WGS) entry which is preliminary data.</text>
</comment>
<proteinExistence type="predicted"/>
<dbReference type="Proteomes" id="UP001445076">
    <property type="component" value="Unassembled WGS sequence"/>
</dbReference>
<feature type="non-terminal residue" evidence="1">
    <location>
        <position position="1"/>
    </location>
</feature>
<sequence length="270" mass="30168">ASQECMKYCEEEVLALNQVFTTQPQLLQAYHPRQQLPCGALPAHTASFYTLCGKQQWVPASDQRSASVCCSAHTDTPVWCEKEASVATSSLGSSASAATSGRASSVQQTVIQRKIDTVTDQSSIHNNEIQGAAKPASQDEGSWLTNILHFFGYKSIGEMIQNIDIFSLPGKVQGLVKTYNDEISMGQCYMEFTTYSLFKQDGAFSSFLRTRREQPLQEAWQGAWSAEGTEDLHKRFASLLEEAWQDAWDVEDKNLEDKKSLQERFVNLLE</sequence>
<organism evidence="1 2">
    <name type="scientific">Cherax quadricarinatus</name>
    <name type="common">Australian red claw crayfish</name>
    <dbReference type="NCBI Taxonomy" id="27406"/>
    <lineage>
        <taxon>Eukaryota</taxon>
        <taxon>Metazoa</taxon>
        <taxon>Ecdysozoa</taxon>
        <taxon>Arthropoda</taxon>
        <taxon>Crustacea</taxon>
        <taxon>Multicrustacea</taxon>
        <taxon>Malacostraca</taxon>
        <taxon>Eumalacostraca</taxon>
        <taxon>Eucarida</taxon>
        <taxon>Decapoda</taxon>
        <taxon>Pleocyemata</taxon>
        <taxon>Astacidea</taxon>
        <taxon>Parastacoidea</taxon>
        <taxon>Parastacidae</taxon>
        <taxon>Cherax</taxon>
    </lineage>
</organism>
<evidence type="ECO:0000313" key="1">
    <source>
        <dbReference type="EMBL" id="KAK8741627.1"/>
    </source>
</evidence>
<dbReference type="AlphaFoldDB" id="A0AAW0XQ84"/>
<dbReference type="EMBL" id="JARKIK010000030">
    <property type="protein sequence ID" value="KAK8741627.1"/>
    <property type="molecule type" value="Genomic_DNA"/>
</dbReference>
<gene>
    <name evidence="1" type="ORF">OTU49_002310</name>
</gene>